<dbReference type="PANTHER" id="PTHR47338:SF5">
    <property type="entry name" value="ZN(II)2CYS6 TRANSCRIPTION FACTOR (EUROFUNG)"/>
    <property type="match status" value="1"/>
</dbReference>
<name>A0A9W8IN78_9FUNG</name>
<dbReference type="Proteomes" id="UP001140074">
    <property type="component" value="Unassembled WGS sequence"/>
</dbReference>
<dbReference type="Gene3D" id="4.10.240.10">
    <property type="entry name" value="Zn(2)-C6 fungal-type DNA-binding domain"/>
    <property type="match status" value="1"/>
</dbReference>
<evidence type="ECO:0000313" key="8">
    <source>
        <dbReference type="EMBL" id="KAJ2867628.1"/>
    </source>
</evidence>
<dbReference type="InterPro" id="IPR036864">
    <property type="entry name" value="Zn2-C6_fun-type_DNA-bd_sf"/>
</dbReference>
<keyword evidence="3" id="KW-0805">Transcription regulation</keyword>
<feature type="compositionally biased region" description="Pro residues" evidence="6">
    <location>
        <begin position="257"/>
        <end position="272"/>
    </location>
</feature>
<evidence type="ECO:0000259" key="7">
    <source>
        <dbReference type="PROSITE" id="PS50048"/>
    </source>
</evidence>
<evidence type="ECO:0000256" key="3">
    <source>
        <dbReference type="ARBA" id="ARBA00023015"/>
    </source>
</evidence>
<evidence type="ECO:0000256" key="2">
    <source>
        <dbReference type="ARBA" id="ARBA00022723"/>
    </source>
</evidence>
<accession>A0A9W8IN78</accession>
<keyword evidence="5" id="KW-0539">Nucleus</keyword>
<dbReference type="PANTHER" id="PTHR47338">
    <property type="entry name" value="ZN(II)2CYS6 TRANSCRIPTION FACTOR (EUROFUNG)-RELATED"/>
    <property type="match status" value="1"/>
</dbReference>
<comment type="caution">
    <text evidence="8">The sequence shown here is derived from an EMBL/GenBank/DDBJ whole genome shotgun (WGS) entry which is preliminary data.</text>
</comment>
<proteinExistence type="predicted"/>
<evidence type="ECO:0000256" key="5">
    <source>
        <dbReference type="ARBA" id="ARBA00023242"/>
    </source>
</evidence>
<dbReference type="PROSITE" id="PS00463">
    <property type="entry name" value="ZN2_CY6_FUNGAL_1"/>
    <property type="match status" value="1"/>
</dbReference>
<keyword evidence="9" id="KW-1185">Reference proteome</keyword>
<protein>
    <recommendedName>
        <fullName evidence="7">Zn(2)-C6 fungal-type domain-containing protein</fullName>
    </recommendedName>
</protein>
<comment type="subcellular location">
    <subcellularLocation>
        <location evidence="1">Nucleus</location>
    </subcellularLocation>
</comment>
<feature type="region of interest" description="Disordered" evidence="6">
    <location>
        <begin position="231"/>
        <end position="273"/>
    </location>
</feature>
<evidence type="ECO:0000256" key="1">
    <source>
        <dbReference type="ARBA" id="ARBA00004123"/>
    </source>
</evidence>
<dbReference type="GO" id="GO:0005634">
    <property type="term" value="C:nucleus"/>
    <property type="evidence" value="ECO:0007669"/>
    <property type="project" value="UniProtKB-SubCell"/>
</dbReference>
<dbReference type="CDD" id="cd00067">
    <property type="entry name" value="GAL4"/>
    <property type="match status" value="1"/>
</dbReference>
<dbReference type="CDD" id="cd12148">
    <property type="entry name" value="fungal_TF_MHR"/>
    <property type="match status" value="1"/>
</dbReference>
<keyword evidence="2" id="KW-0479">Metal-binding</keyword>
<evidence type="ECO:0000313" key="9">
    <source>
        <dbReference type="Proteomes" id="UP001140074"/>
    </source>
</evidence>
<dbReference type="InterPro" id="IPR001138">
    <property type="entry name" value="Zn2Cys6_DnaBD"/>
</dbReference>
<evidence type="ECO:0000256" key="6">
    <source>
        <dbReference type="SAM" id="MobiDB-lite"/>
    </source>
</evidence>
<dbReference type="InterPro" id="IPR050815">
    <property type="entry name" value="TF_fung"/>
</dbReference>
<keyword evidence="4" id="KW-0804">Transcription</keyword>
<evidence type="ECO:0000256" key="4">
    <source>
        <dbReference type="ARBA" id="ARBA00023163"/>
    </source>
</evidence>
<gene>
    <name evidence="8" type="ORF">GGH94_000706</name>
</gene>
<dbReference type="GO" id="GO:0000981">
    <property type="term" value="F:DNA-binding transcription factor activity, RNA polymerase II-specific"/>
    <property type="evidence" value="ECO:0007669"/>
    <property type="project" value="InterPro"/>
</dbReference>
<dbReference type="GO" id="GO:0008270">
    <property type="term" value="F:zinc ion binding"/>
    <property type="evidence" value="ECO:0007669"/>
    <property type="project" value="InterPro"/>
</dbReference>
<feature type="domain" description="Zn(2)-C6 fungal-type" evidence="7">
    <location>
        <begin position="126"/>
        <end position="161"/>
    </location>
</feature>
<dbReference type="SUPFAM" id="SSF57701">
    <property type="entry name" value="Zn2/Cys6 DNA-binding domain"/>
    <property type="match status" value="1"/>
</dbReference>
<sequence>MDQYTSSRQTAHGQLAFDYREPAPHSYHGYSTGGRSDNVVAGEWATHHPESLHPQQSLFYAPAIAAPTQYYFTPFTSAQAPGPPMYHMPRHLPYNPAQLGFRPTDFVGSTSAAGYHQPRRIRCTQACNHCHRRKARCVRNVFADGSVRCDNCLRDNVACEWRKSRRRGPKPRDDDELYTDSIDTGNDQARKSGSAPRTVVNSTLSIASLLNVTDDHSLDVDDSKYASASAETMAAASSSQQPDLAEASDASTKGSQPLPPCRRPPALQPPPLGNLMEEFQSAQVDEELREAIIAYYTYIYSYCPSLHPSTLLRKVVAGTLCPLLEASLRASTSAFVSRRLGRTIHVDKLFTRIVTAITIQETTPTVDEMCAFQLACVGLSAARGIVCIDTLKTAVSSLLMQLGWHELDRYDSPTQRQELAWDEWVERETKRRVLWIHSKFDSHHAGVAARTPIITQGSAFLCAPCSDAEWDDLSLALLLQGPDPSNSGAMAQHKMAVAVMGALSQSFNDHAPYDSFMSLVGMMQRNAKASWVRQKSQAIHSSPQGKAMAGPQLLGESPLFLKYDAELRDWKRKLISAESLRDHALSPHGASFFGDIRQRTFLVRVRYFCINIYALGMGTILHLANRPSFFTEAEQQLLPTQGEGNFDKETLAITALLVQKFGPTWCHGLVAHDVEPESWAYCVQCAHDLADSLRRNSDIPLEYVDMVVPFAVFMSTTVLLRQIRVCRHVLDVDDTQGPARDQWVAELKQCLQDACVLWKAFLEMGSVWPINGLVAMLKLMHIDEAVNAAKQA</sequence>
<reference evidence="8" key="1">
    <citation type="submission" date="2022-07" db="EMBL/GenBank/DDBJ databases">
        <title>Phylogenomic reconstructions and comparative analyses of Kickxellomycotina fungi.</title>
        <authorList>
            <person name="Reynolds N.K."/>
            <person name="Stajich J.E."/>
            <person name="Barry K."/>
            <person name="Grigoriev I.V."/>
            <person name="Crous P."/>
            <person name="Smith M.E."/>
        </authorList>
    </citation>
    <scope>NUCLEOTIDE SEQUENCE</scope>
    <source>
        <strain evidence="8">RSA 476</strain>
    </source>
</reference>
<dbReference type="AlphaFoldDB" id="A0A9W8IN78"/>
<dbReference type="PROSITE" id="PS50048">
    <property type="entry name" value="ZN2_CY6_FUNGAL_2"/>
    <property type="match status" value="1"/>
</dbReference>
<organism evidence="8 9">
    <name type="scientific">Coemansia aciculifera</name>
    <dbReference type="NCBI Taxonomy" id="417176"/>
    <lineage>
        <taxon>Eukaryota</taxon>
        <taxon>Fungi</taxon>
        <taxon>Fungi incertae sedis</taxon>
        <taxon>Zoopagomycota</taxon>
        <taxon>Kickxellomycotina</taxon>
        <taxon>Kickxellomycetes</taxon>
        <taxon>Kickxellales</taxon>
        <taxon>Kickxellaceae</taxon>
        <taxon>Coemansia</taxon>
    </lineage>
</organism>
<feature type="region of interest" description="Disordered" evidence="6">
    <location>
        <begin position="163"/>
        <end position="198"/>
    </location>
</feature>
<dbReference type="EMBL" id="JANBUY010000015">
    <property type="protein sequence ID" value="KAJ2867628.1"/>
    <property type="molecule type" value="Genomic_DNA"/>
</dbReference>